<gene>
    <name evidence="2" type="ORF">CERZMDRAFT_89606</name>
</gene>
<reference evidence="2" key="1">
    <citation type="journal article" date="2020" name="Stud. Mycol.">
        <title>101 Dothideomycetes genomes: a test case for predicting lifestyles and emergence of pathogens.</title>
        <authorList>
            <person name="Haridas S."/>
            <person name="Albert R."/>
            <person name="Binder M."/>
            <person name="Bloem J."/>
            <person name="Labutti K."/>
            <person name="Salamov A."/>
            <person name="Andreopoulos B."/>
            <person name="Baker S."/>
            <person name="Barry K."/>
            <person name="Bills G."/>
            <person name="Bluhm B."/>
            <person name="Cannon C."/>
            <person name="Castanera R."/>
            <person name="Culley D."/>
            <person name="Daum C."/>
            <person name="Ezra D."/>
            <person name="Gonzalez J."/>
            <person name="Henrissat B."/>
            <person name="Kuo A."/>
            <person name="Liang C."/>
            <person name="Lipzen A."/>
            <person name="Lutzoni F."/>
            <person name="Magnuson J."/>
            <person name="Mondo S."/>
            <person name="Nolan M."/>
            <person name="Ohm R."/>
            <person name="Pangilinan J."/>
            <person name="Park H.-J."/>
            <person name="Ramirez L."/>
            <person name="Alfaro M."/>
            <person name="Sun H."/>
            <person name="Tritt A."/>
            <person name="Yoshinaga Y."/>
            <person name="Zwiers L.-H."/>
            <person name="Turgeon B."/>
            <person name="Goodwin S."/>
            <person name="Spatafora J."/>
            <person name="Crous P."/>
            <person name="Grigoriev I."/>
        </authorList>
    </citation>
    <scope>NUCLEOTIDE SEQUENCE</scope>
    <source>
        <strain evidence="2">SCOH1-5</strain>
    </source>
</reference>
<sequence length="89" mass="9565">MRKRFCAPQKDIGGQAGRHKTLSEHAALIHAAKAIIMQLKFSLALASVLLAASICATPIPEPPNLPTDVTNMIGGPKWLKSMSKTYSSH</sequence>
<protein>
    <submittedName>
        <fullName evidence="2">Uncharacterized protein</fullName>
    </submittedName>
</protein>
<keyword evidence="1" id="KW-0472">Membrane</keyword>
<evidence type="ECO:0000313" key="2">
    <source>
        <dbReference type="EMBL" id="KAF2217789.1"/>
    </source>
</evidence>
<organism evidence="2 3">
    <name type="scientific">Cercospora zeae-maydis SCOH1-5</name>
    <dbReference type="NCBI Taxonomy" id="717836"/>
    <lineage>
        <taxon>Eukaryota</taxon>
        <taxon>Fungi</taxon>
        <taxon>Dikarya</taxon>
        <taxon>Ascomycota</taxon>
        <taxon>Pezizomycotina</taxon>
        <taxon>Dothideomycetes</taxon>
        <taxon>Dothideomycetidae</taxon>
        <taxon>Mycosphaerellales</taxon>
        <taxon>Mycosphaerellaceae</taxon>
        <taxon>Cercospora</taxon>
    </lineage>
</organism>
<keyword evidence="1" id="KW-1133">Transmembrane helix</keyword>
<proteinExistence type="predicted"/>
<dbReference type="EMBL" id="ML992662">
    <property type="protein sequence ID" value="KAF2217789.1"/>
    <property type="molecule type" value="Genomic_DNA"/>
</dbReference>
<dbReference type="AlphaFoldDB" id="A0A6A6FWM7"/>
<feature type="transmembrane region" description="Helical" evidence="1">
    <location>
        <begin position="41"/>
        <end position="59"/>
    </location>
</feature>
<dbReference type="Proteomes" id="UP000799539">
    <property type="component" value="Unassembled WGS sequence"/>
</dbReference>
<name>A0A6A6FWM7_9PEZI</name>
<dbReference type="OrthoDB" id="10541605at2759"/>
<accession>A0A6A6FWM7</accession>
<evidence type="ECO:0000313" key="3">
    <source>
        <dbReference type="Proteomes" id="UP000799539"/>
    </source>
</evidence>
<keyword evidence="3" id="KW-1185">Reference proteome</keyword>
<evidence type="ECO:0000256" key="1">
    <source>
        <dbReference type="SAM" id="Phobius"/>
    </source>
</evidence>
<keyword evidence="1" id="KW-0812">Transmembrane</keyword>